<evidence type="ECO:0000313" key="16">
    <source>
        <dbReference type="EMBL" id="ODN30891.1"/>
    </source>
</evidence>
<comment type="similarity">
    <text evidence="14">Belongs to the ribF family.</text>
</comment>
<evidence type="ECO:0000256" key="3">
    <source>
        <dbReference type="ARBA" id="ARBA00022630"/>
    </source>
</evidence>
<dbReference type="InterPro" id="IPR015865">
    <property type="entry name" value="Riboflavin_kinase_bac/euk"/>
</dbReference>
<keyword evidence="17" id="KW-1185">Reference proteome</keyword>
<dbReference type="InterPro" id="IPR023465">
    <property type="entry name" value="Riboflavin_kinase_dom_sf"/>
</dbReference>
<dbReference type="PANTHER" id="PTHR22749:SF6">
    <property type="entry name" value="RIBOFLAVIN KINASE"/>
    <property type="match status" value="1"/>
</dbReference>
<name>A0A1E3G3P5_9BACT</name>
<evidence type="ECO:0000256" key="13">
    <source>
        <dbReference type="ARBA" id="ARBA00049494"/>
    </source>
</evidence>
<dbReference type="InterPro" id="IPR015864">
    <property type="entry name" value="FAD_synthase"/>
</dbReference>
<dbReference type="Gene3D" id="2.40.30.30">
    <property type="entry name" value="Riboflavin kinase-like"/>
    <property type="match status" value="1"/>
</dbReference>
<comment type="catalytic activity">
    <reaction evidence="12 14">
        <text>riboflavin + ATP = FMN + ADP + H(+)</text>
        <dbReference type="Rhea" id="RHEA:14357"/>
        <dbReference type="ChEBI" id="CHEBI:15378"/>
        <dbReference type="ChEBI" id="CHEBI:30616"/>
        <dbReference type="ChEBI" id="CHEBI:57986"/>
        <dbReference type="ChEBI" id="CHEBI:58210"/>
        <dbReference type="ChEBI" id="CHEBI:456216"/>
        <dbReference type="EC" id="2.7.1.26"/>
    </reaction>
</comment>
<feature type="domain" description="Riboflavin kinase" evidence="15">
    <location>
        <begin position="160"/>
        <end position="285"/>
    </location>
</feature>
<keyword evidence="6 14" id="KW-0548">Nucleotidyltransferase</keyword>
<keyword evidence="7 14" id="KW-0547">Nucleotide-binding</keyword>
<evidence type="ECO:0000256" key="7">
    <source>
        <dbReference type="ARBA" id="ARBA00022741"/>
    </source>
</evidence>
<comment type="caution">
    <text evidence="16">The sequence shown here is derived from an EMBL/GenBank/DDBJ whole genome shotgun (WGS) entry which is preliminary data.</text>
</comment>
<evidence type="ECO:0000256" key="5">
    <source>
        <dbReference type="ARBA" id="ARBA00022679"/>
    </source>
</evidence>
<dbReference type="SUPFAM" id="SSF52374">
    <property type="entry name" value="Nucleotidylyl transferase"/>
    <property type="match status" value="1"/>
</dbReference>
<dbReference type="GO" id="GO:0003919">
    <property type="term" value="F:FMN adenylyltransferase activity"/>
    <property type="evidence" value="ECO:0007669"/>
    <property type="project" value="UniProtKB-UniRule"/>
</dbReference>
<dbReference type="CDD" id="cd02064">
    <property type="entry name" value="FAD_synthetase_N"/>
    <property type="match status" value="1"/>
</dbReference>
<dbReference type="GO" id="GO:0005524">
    <property type="term" value="F:ATP binding"/>
    <property type="evidence" value="ECO:0007669"/>
    <property type="project" value="UniProtKB-UniRule"/>
</dbReference>
<gene>
    <name evidence="16" type="ORF">A4H02_03240</name>
</gene>
<dbReference type="GO" id="GO:0006747">
    <property type="term" value="P:FAD biosynthetic process"/>
    <property type="evidence" value="ECO:0007669"/>
    <property type="project" value="UniProtKB-UniRule"/>
</dbReference>
<dbReference type="SMART" id="SM00904">
    <property type="entry name" value="Flavokinase"/>
    <property type="match status" value="1"/>
</dbReference>
<dbReference type="GO" id="GO:0008531">
    <property type="term" value="F:riboflavin kinase activity"/>
    <property type="evidence" value="ECO:0007669"/>
    <property type="project" value="UniProtKB-UniRule"/>
</dbReference>
<keyword evidence="3 14" id="KW-0285">Flavoprotein</keyword>
<comment type="pathway">
    <text evidence="1 14">Cofactor biosynthesis; FAD biosynthesis; FAD from FMN: step 1/1.</text>
</comment>
<dbReference type="Proteomes" id="UP000094570">
    <property type="component" value="Unassembled WGS sequence"/>
</dbReference>
<evidence type="ECO:0000256" key="4">
    <source>
        <dbReference type="ARBA" id="ARBA00022643"/>
    </source>
</evidence>
<dbReference type="OrthoDB" id="9803667at2"/>
<evidence type="ECO:0000256" key="2">
    <source>
        <dbReference type="ARBA" id="ARBA00005201"/>
    </source>
</evidence>
<dbReference type="InterPro" id="IPR023468">
    <property type="entry name" value="Riboflavin_kinase"/>
</dbReference>
<dbReference type="EC" id="2.7.1.26" evidence="14"/>
<evidence type="ECO:0000256" key="1">
    <source>
        <dbReference type="ARBA" id="ARBA00004726"/>
    </source>
</evidence>
<evidence type="ECO:0000259" key="15">
    <source>
        <dbReference type="SMART" id="SM00904"/>
    </source>
</evidence>
<comment type="pathway">
    <text evidence="2 14">Cofactor biosynthesis; FMN biosynthesis; FMN from riboflavin (ATP route): step 1/1.</text>
</comment>
<keyword evidence="9 14" id="KW-0274">FAD</keyword>
<keyword evidence="11" id="KW-0511">Multifunctional enzyme</keyword>
<dbReference type="PANTHER" id="PTHR22749">
    <property type="entry name" value="RIBOFLAVIN KINASE/FMN ADENYLYLTRANSFERASE"/>
    <property type="match status" value="1"/>
</dbReference>
<dbReference type="EMBL" id="LWAF01000003">
    <property type="protein sequence ID" value="ODN30891.1"/>
    <property type="molecule type" value="Genomic_DNA"/>
</dbReference>
<protein>
    <recommendedName>
        <fullName evidence="14">Riboflavin biosynthesis protein</fullName>
    </recommendedName>
    <domain>
        <recommendedName>
            <fullName evidence="14">Riboflavin kinase</fullName>
            <ecNumber evidence="14">2.7.1.26</ecNumber>
        </recommendedName>
        <alternativeName>
            <fullName evidence="14">Flavokinase</fullName>
        </alternativeName>
    </domain>
    <domain>
        <recommendedName>
            <fullName evidence="14">FMN adenylyltransferase</fullName>
            <ecNumber evidence="14">2.7.7.2</ecNumber>
        </recommendedName>
        <alternativeName>
            <fullName evidence="14">FAD pyrophosphorylase</fullName>
        </alternativeName>
        <alternativeName>
            <fullName evidence="14">FAD synthase</fullName>
        </alternativeName>
    </domain>
</protein>
<dbReference type="EC" id="2.7.7.2" evidence="14"/>
<dbReference type="GO" id="GO:0009398">
    <property type="term" value="P:FMN biosynthetic process"/>
    <property type="evidence" value="ECO:0007669"/>
    <property type="project" value="UniProtKB-UniRule"/>
</dbReference>
<organism evidence="16 17">
    <name type="scientific">Fervidobacterium thailandense</name>
    <dbReference type="NCBI Taxonomy" id="1008305"/>
    <lineage>
        <taxon>Bacteria</taxon>
        <taxon>Thermotogati</taxon>
        <taxon>Thermotogota</taxon>
        <taxon>Thermotogae</taxon>
        <taxon>Thermotogales</taxon>
        <taxon>Fervidobacteriaceae</taxon>
        <taxon>Fervidobacterium</taxon>
    </lineage>
</organism>
<sequence>MMVITIGVFDGVHRGHVKILSRLRELSEKFGVEATIYTILYPMEYYRGQFEGLITSIEDRLELLSIYGEPKILELPNIMDLTPEEFFDRLKKNLDALVVGHDFHFGKDASGDTQLLCKMCHDAGITCEVIEPVLVKGVRVSSTYIRRLLKEGRVKEAKDFLGRHYSIHGVVYKDRQIGQKLGFPTANIKRPDHYLLDPATGVYFVKVYTPKEYFGLLNVGYRPTFERSRKIKYEVYILDFSGDLYGEEVRVELLEYLRPEIKFSNVGELIDQMRRDEELARRMVERYGL</sequence>
<dbReference type="Gene3D" id="3.40.50.620">
    <property type="entry name" value="HUPs"/>
    <property type="match status" value="1"/>
</dbReference>
<dbReference type="NCBIfam" id="TIGR00083">
    <property type="entry name" value="ribF"/>
    <property type="match status" value="1"/>
</dbReference>
<evidence type="ECO:0000256" key="6">
    <source>
        <dbReference type="ARBA" id="ARBA00022695"/>
    </source>
</evidence>
<dbReference type="InterPro" id="IPR014729">
    <property type="entry name" value="Rossmann-like_a/b/a_fold"/>
</dbReference>
<keyword evidence="4 14" id="KW-0288">FMN</keyword>
<keyword evidence="8 14" id="KW-0418">Kinase</keyword>
<accession>A0A1E3G3P5</accession>
<reference evidence="17" key="1">
    <citation type="submission" date="2016-04" db="EMBL/GenBank/DDBJ databases">
        <title>The genome sequence project of a novel Fervidobacterium isolate from a hot spring in Thailand.</title>
        <authorList>
            <person name="Gonzalez J.M."/>
            <person name="Cuecas A."/>
            <person name="Kanoksilapatham W."/>
        </authorList>
    </citation>
    <scope>NUCLEOTIDE SEQUENCE [LARGE SCALE GENOMIC DNA]</scope>
    <source>
        <strain evidence="17">FC2004</strain>
    </source>
</reference>
<evidence type="ECO:0000256" key="12">
    <source>
        <dbReference type="ARBA" id="ARBA00047880"/>
    </source>
</evidence>
<comment type="catalytic activity">
    <reaction evidence="13 14">
        <text>FMN + ATP + H(+) = FAD + diphosphate</text>
        <dbReference type="Rhea" id="RHEA:17237"/>
        <dbReference type="ChEBI" id="CHEBI:15378"/>
        <dbReference type="ChEBI" id="CHEBI:30616"/>
        <dbReference type="ChEBI" id="CHEBI:33019"/>
        <dbReference type="ChEBI" id="CHEBI:57692"/>
        <dbReference type="ChEBI" id="CHEBI:58210"/>
        <dbReference type="EC" id="2.7.7.2"/>
    </reaction>
</comment>
<dbReference type="STRING" id="1008305.A4H02_03240"/>
<keyword evidence="5 14" id="KW-0808">Transferase</keyword>
<evidence type="ECO:0000256" key="10">
    <source>
        <dbReference type="ARBA" id="ARBA00022840"/>
    </source>
</evidence>
<dbReference type="Pfam" id="PF01687">
    <property type="entry name" value="Flavokinase"/>
    <property type="match status" value="1"/>
</dbReference>
<dbReference type="GO" id="GO:0009231">
    <property type="term" value="P:riboflavin biosynthetic process"/>
    <property type="evidence" value="ECO:0007669"/>
    <property type="project" value="InterPro"/>
</dbReference>
<proteinExistence type="inferred from homology"/>
<dbReference type="Pfam" id="PF06574">
    <property type="entry name" value="FAD_syn"/>
    <property type="match status" value="1"/>
</dbReference>
<dbReference type="UniPathway" id="UPA00277">
    <property type="reaction ID" value="UER00407"/>
</dbReference>
<evidence type="ECO:0000256" key="14">
    <source>
        <dbReference type="PIRNR" id="PIRNR004491"/>
    </source>
</evidence>
<dbReference type="InterPro" id="IPR002606">
    <property type="entry name" value="Riboflavin_kinase_bac"/>
</dbReference>
<dbReference type="SUPFAM" id="SSF82114">
    <property type="entry name" value="Riboflavin kinase-like"/>
    <property type="match status" value="1"/>
</dbReference>
<evidence type="ECO:0000313" key="17">
    <source>
        <dbReference type="Proteomes" id="UP000094570"/>
    </source>
</evidence>
<keyword evidence="10 14" id="KW-0067">ATP-binding</keyword>
<evidence type="ECO:0000256" key="8">
    <source>
        <dbReference type="ARBA" id="ARBA00022777"/>
    </source>
</evidence>
<evidence type="ECO:0000256" key="9">
    <source>
        <dbReference type="ARBA" id="ARBA00022827"/>
    </source>
</evidence>
<dbReference type="UniPathway" id="UPA00276">
    <property type="reaction ID" value="UER00406"/>
</dbReference>
<dbReference type="PIRSF" id="PIRSF004491">
    <property type="entry name" value="FAD_Synth"/>
    <property type="match status" value="1"/>
</dbReference>
<evidence type="ECO:0000256" key="11">
    <source>
        <dbReference type="ARBA" id="ARBA00023268"/>
    </source>
</evidence>
<dbReference type="AlphaFoldDB" id="A0A1E3G3P5"/>